<sequence length="145" mass="16050">MDGFNPNWLAMLVASASSLVVGFFWYGPLFGKAWMRESGMTEEKIKTGNMALIFGMSFVFAFVLSFMLWGLVMFGGGNGEIHGKEPYLTFKHGAFHGALMALLFVAPILGTIALYERRSFKYVIIAVGYWTITLAIMGGIINAWV</sequence>
<keyword evidence="1" id="KW-0472">Membrane</keyword>
<feature type="transmembrane region" description="Helical" evidence="1">
    <location>
        <begin position="94"/>
        <end position="115"/>
    </location>
</feature>
<name>A0A3M0GNR4_9FLAO</name>
<keyword evidence="3" id="KW-1185">Reference proteome</keyword>
<feature type="transmembrane region" description="Helical" evidence="1">
    <location>
        <begin position="6"/>
        <end position="29"/>
    </location>
</feature>
<dbReference type="EMBL" id="REFV01000002">
    <property type="protein sequence ID" value="RMB63303.1"/>
    <property type="molecule type" value="Genomic_DNA"/>
</dbReference>
<gene>
    <name evidence="2" type="ORF">EAX61_02615</name>
</gene>
<protein>
    <submittedName>
        <fullName evidence="2">DUF1761 domain-containing protein</fullName>
    </submittedName>
</protein>
<organism evidence="2 3">
    <name type="scientific">Dokdonia sinensis</name>
    <dbReference type="NCBI Taxonomy" id="2479847"/>
    <lineage>
        <taxon>Bacteria</taxon>
        <taxon>Pseudomonadati</taxon>
        <taxon>Bacteroidota</taxon>
        <taxon>Flavobacteriia</taxon>
        <taxon>Flavobacteriales</taxon>
        <taxon>Flavobacteriaceae</taxon>
        <taxon>Dokdonia</taxon>
    </lineage>
</organism>
<keyword evidence="1" id="KW-0812">Transmembrane</keyword>
<evidence type="ECO:0000313" key="3">
    <source>
        <dbReference type="Proteomes" id="UP000281985"/>
    </source>
</evidence>
<keyword evidence="1" id="KW-1133">Transmembrane helix</keyword>
<evidence type="ECO:0000256" key="1">
    <source>
        <dbReference type="SAM" id="Phobius"/>
    </source>
</evidence>
<proteinExistence type="predicted"/>
<comment type="caution">
    <text evidence="2">The sequence shown here is derived from an EMBL/GenBank/DDBJ whole genome shotgun (WGS) entry which is preliminary data.</text>
</comment>
<reference evidence="2 3" key="1">
    <citation type="submission" date="2018-10" db="EMBL/GenBank/DDBJ databases">
        <title>Dokdonia luteus sp. nov., isolated from sea water.</title>
        <authorList>
            <person name="Zhou L.Y."/>
            <person name="Du Z.J."/>
        </authorList>
    </citation>
    <scope>NUCLEOTIDE SEQUENCE [LARGE SCALE GENOMIC DNA]</scope>
    <source>
        <strain evidence="2 3">SH27</strain>
    </source>
</reference>
<evidence type="ECO:0000313" key="2">
    <source>
        <dbReference type="EMBL" id="RMB63303.1"/>
    </source>
</evidence>
<dbReference type="AlphaFoldDB" id="A0A3M0GNR4"/>
<dbReference type="Proteomes" id="UP000281985">
    <property type="component" value="Unassembled WGS sequence"/>
</dbReference>
<accession>A0A3M0GNR4</accession>
<dbReference type="InterPro" id="IPR013879">
    <property type="entry name" value="DUF1761"/>
</dbReference>
<feature type="transmembrane region" description="Helical" evidence="1">
    <location>
        <begin position="50"/>
        <end position="74"/>
    </location>
</feature>
<dbReference type="OrthoDB" id="333057at2"/>
<dbReference type="Pfam" id="PF08570">
    <property type="entry name" value="DUF1761"/>
    <property type="match status" value="1"/>
</dbReference>
<dbReference type="RefSeq" id="WP_121916105.1">
    <property type="nucleotide sequence ID" value="NZ_REFV01000002.1"/>
</dbReference>
<feature type="transmembrane region" description="Helical" evidence="1">
    <location>
        <begin position="122"/>
        <end position="144"/>
    </location>
</feature>